<dbReference type="Gramene" id="Kaladp0034s0125.1.v1.1">
    <property type="protein sequence ID" value="Kaladp0034s0125.1.v1.1.CDS.1"/>
    <property type="gene ID" value="Kaladp0034s0125.v1.1"/>
</dbReference>
<organism evidence="2 3">
    <name type="scientific">Kalanchoe fedtschenkoi</name>
    <name type="common">Lavender scallops</name>
    <name type="synonym">South American air plant</name>
    <dbReference type="NCBI Taxonomy" id="63787"/>
    <lineage>
        <taxon>Eukaryota</taxon>
        <taxon>Viridiplantae</taxon>
        <taxon>Streptophyta</taxon>
        <taxon>Embryophyta</taxon>
        <taxon>Tracheophyta</taxon>
        <taxon>Spermatophyta</taxon>
        <taxon>Magnoliopsida</taxon>
        <taxon>eudicotyledons</taxon>
        <taxon>Gunneridae</taxon>
        <taxon>Pentapetalae</taxon>
        <taxon>Saxifragales</taxon>
        <taxon>Crassulaceae</taxon>
        <taxon>Kalanchoe</taxon>
    </lineage>
</organism>
<dbReference type="AlphaFoldDB" id="A0A7N0TEK5"/>
<evidence type="ECO:0000313" key="2">
    <source>
        <dbReference type="EnsemblPlants" id="Kaladp0034s0125.1.v1.1.CDS.1"/>
    </source>
</evidence>
<keyword evidence="1" id="KW-1133">Transmembrane helix</keyword>
<sequence length="61" mass="6340">MDSTKLLAFPIIGILLTAVMQIGNAQLTAPAPAPVSDGVAVDQGIAYILMVAALLITYFVH</sequence>
<keyword evidence="3" id="KW-1185">Reference proteome</keyword>
<dbReference type="EnsemblPlants" id="Kaladp0034s0125.1.v1.1">
    <property type="protein sequence ID" value="Kaladp0034s0125.1.v1.1.CDS.1"/>
    <property type="gene ID" value="Kaladp0034s0125.v1.1"/>
</dbReference>
<dbReference type="OMA" id="AVMQIGN"/>
<evidence type="ECO:0000313" key="3">
    <source>
        <dbReference type="Proteomes" id="UP000594263"/>
    </source>
</evidence>
<keyword evidence="1" id="KW-0812">Transmembrane</keyword>
<accession>A0A7N0TEK5</accession>
<evidence type="ECO:0000256" key="1">
    <source>
        <dbReference type="SAM" id="Phobius"/>
    </source>
</evidence>
<keyword evidence="1" id="KW-0472">Membrane</keyword>
<dbReference type="Proteomes" id="UP000594263">
    <property type="component" value="Unplaced"/>
</dbReference>
<dbReference type="Pfam" id="PF06376">
    <property type="entry name" value="AGP"/>
    <property type="match status" value="1"/>
</dbReference>
<proteinExistence type="predicted"/>
<feature type="transmembrane region" description="Helical" evidence="1">
    <location>
        <begin position="44"/>
        <end position="60"/>
    </location>
</feature>
<protein>
    <submittedName>
        <fullName evidence="2">Uncharacterized protein</fullName>
    </submittedName>
</protein>
<dbReference type="InterPro" id="IPR009424">
    <property type="entry name" value="AGP16/20/22/41"/>
</dbReference>
<reference evidence="2" key="1">
    <citation type="submission" date="2021-01" db="UniProtKB">
        <authorList>
            <consortium name="EnsemblPlants"/>
        </authorList>
    </citation>
    <scope>IDENTIFICATION</scope>
</reference>
<dbReference type="PANTHER" id="PTHR33374">
    <property type="entry name" value="ARABINOGALACTAN PROTEIN 20"/>
    <property type="match status" value="1"/>
</dbReference>
<name>A0A7N0TEK5_KALFE</name>